<dbReference type="SUPFAM" id="SSF51161">
    <property type="entry name" value="Trimeric LpxA-like enzymes"/>
    <property type="match status" value="1"/>
</dbReference>
<dbReference type="PANTHER" id="PTHR43300">
    <property type="entry name" value="ACETYLTRANSFERASE"/>
    <property type="match status" value="1"/>
</dbReference>
<dbReference type="GO" id="GO:0016746">
    <property type="term" value="F:acyltransferase activity"/>
    <property type="evidence" value="ECO:0007669"/>
    <property type="project" value="UniProtKB-KW"/>
</dbReference>
<dbReference type="RefSeq" id="WP_377149955.1">
    <property type="nucleotide sequence ID" value="NZ_JBHSAF010000001.1"/>
</dbReference>
<name>A0ABV8CIG1_9GAMM</name>
<reference evidence="3" key="1">
    <citation type="journal article" date="2019" name="Int. J. Syst. Evol. Microbiol.">
        <title>The Global Catalogue of Microorganisms (GCM) 10K type strain sequencing project: providing services to taxonomists for standard genome sequencing and annotation.</title>
        <authorList>
            <consortium name="The Broad Institute Genomics Platform"/>
            <consortium name="The Broad Institute Genome Sequencing Center for Infectious Disease"/>
            <person name="Wu L."/>
            <person name="Ma J."/>
        </authorList>
    </citation>
    <scope>NUCLEOTIDE SEQUENCE [LARGE SCALE GENOMIC DNA]</scope>
    <source>
        <strain evidence="3">CCUG 54939</strain>
    </source>
</reference>
<dbReference type="EC" id="2.3.1.-" evidence="2"/>
<evidence type="ECO:0000313" key="3">
    <source>
        <dbReference type="Proteomes" id="UP001595692"/>
    </source>
</evidence>
<evidence type="ECO:0000313" key="2">
    <source>
        <dbReference type="EMBL" id="MFC3912022.1"/>
    </source>
</evidence>
<keyword evidence="3" id="KW-1185">Reference proteome</keyword>
<dbReference type="EMBL" id="JBHSAF010000001">
    <property type="protein sequence ID" value="MFC3912022.1"/>
    <property type="molecule type" value="Genomic_DNA"/>
</dbReference>
<dbReference type="PANTHER" id="PTHR43300:SF10">
    <property type="entry name" value="2,3,4,5-TETRAHYDROPYRIDINE-2,6-DICARBOXYLATE N-ACETYLTRANSFERASE"/>
    <property type="match status" value="1"/>
</dbReference>
<sequence length="178" mass="19193">MTTASNAPIHEHAADESFSPHCLSSGIRDMRFGRGVRVVEPVNLYGSEIDDDGFIGPFVEIQSQVRIGKRTRIQSHSFICQFVTIGDDCFIGHGVMFANDLFRNGAPNPDPASWGRTEIGDRVTIGSNATILPVRICSGAVIGAGAVVTRDITQPDTYLGNPARLSRRFASDSEGDQA</sequence>
<dbReference type="Gene3D" id="2.160.10.10">
    <property type="entry name" value="Hexapeptide repeat proteins"/>
    <property type="match status" value="1"/>
</dbReference>
<keyword evidence="2" id="KW-0808">Transferase</keyword>
<keyword evidence="2" id="KW-0012">Acyltransferase</keyword>
<dbReference type="Proteomes" id="UP001595692">
    <property type="component" value="Unassembled WGS sequence"/>
</dbReference>
<comment type="caution">
    <text evidence="2">The sequence shown here is derived from an EMBL/GenBank/DDBJ whole genome shotgun (WGS) entry which is preliminary data.</text>
</comment>
<dbReference type="Pfam" id="PF14602">
    <property type="entry name" value="Hexapep_2"/>
    <property type="match status" value="2"/>
</dbReference>
<gene>
    <name evidence="2" type="ORF">ACFOSS_00885</name>
</gene>
<dbReference type="InterPro" id="IPR050179">
    <property type="entry name" value="Trans_hexapeptide_repeat"/>
</dbReference>
<dbReference type="InterPro" id="IPR001451">
    <property type="entry name" value="Hexapep"/>
</dbReference>
<organism evidence="2 3">
    <name type="scientific">Pseudaeromonas sharmana</name>
    <dbReference type="NCBI Taxonomy" id="328412"/>
    <lineage>
        <taxon>Bacteria</taxon>
        <taxon>Pseudomonadati</taxon>
        <taxon>Pseudomonadota</taxon>
        <taxon>Gammaproteobacteria</taxon>
        <taxon>Aeromonadales</taxon>
        <taxon>Aeromonadaceae</taxon>
        <taxon>Pseudaeromonas</taxon>
    </lineage>
</organism>
<dbReference type="CDD" id="cd03358">
    <property type="entry name" value="LbH_WxcM_N_like"/>
    <property type="match status" value="1"/>
</dbReference>
<proteinExistence type="inferred from homology"/>
<comment type="similarity">
    <text evidence="1">Belongs to the transferase hexapeptide repeat family.</text>
</comment>
<protein>
    <submittedName>
        <fullName evidence="2">Acyltransferase</fullName>
        <ecNumber evidence="2">2.3.1.-</ecNumber>
    </submittedName>
</protein>
<dbReference type="InterPro" id="IPR011004">
    <property type="entry name" value="Trimer_LpxA-like_sf"/>
</dbReference>
<evidence type="ECO:0000256" key="1">
    <source>
        <dbReference type="ARBA" id="ARBA00007274"/>
    </source>
</evidence>
<accession>A0ABV8CIG1</accession>